<sequence>YTAVDTGPNNHWDDFVNISAFSSYSSPNLIITMPLSIDDPRIRLVKTAFVIYDHEDLDKADQFLNDFGLSEVERSEDGTQIFYKGYGPDPFVYLARKATTSSFGGAAYSVESREELEKATNIENASPISDLKAPGGGEIVTLTDPAGFHVHLVHGVKEKQPEPMKLEKLTVNFEDDKPRRGRFQRFKPGPAPVFKWGHYGVTYPDGGYQLITIGNLKYTVYNYTLAVCNRYAAEGINPAIVSIGNEIRAGLLWPLGGTSSYYNIADLLHSASSAIKDSKLSTKPKIMIHLDNGWDSGTQLWWYKTILGQGPLKTTDFDMMGVSYYPFYNDQAFLGSLQYSLEQLAAAYSKQLVVAETNWPAKCSKPAYKFPSDATYIPFSAAGQEEWIEAVGKIVAGVKGGAGLYYWEPAFLGNGALGSSCEDNLLVDSTGKARVGLSAFKNI</sequence>
<dbReference type="Proteomes" id="UP000304947">
    <property type="component" value="Unassembled WGS sequence"/>
</dbReference>
<protein>
    <recommendedName>
        <fullName evidence="3 6">Arabinogalactan endo-beta-1,4-galactanase</fullName>
        <ecNumber evidence="3 6">3.2.1.89</ecNumber>
    </recommendedName>
</protein>
<dbReference type="EC" id="3.2.1.89" evidence="3 6"/>
<dbReference type="PANTHER" id="PTHR34983:SF1">
    <property type="entry name" value="ARABINOGALACTAN ENDO-BETA-1,4-GALACTANASE A"/>
    <property type="match status" value="1"/>
</dbReference>
<dbReference type="CDD" id="cd07267">
    <property type="entry name" value="THT_Oxygenase_N"/>
    <property type="match status" value="1"/>
</dbReference>
<organism evidence="7 8">
    <name type="scientific">Aureobasidium pullulans</name>
    <name type="common">Black yeast</name>
    <name type="synonym">Pullularia pullulans</name>
    <dbReference type="NCBI Taxonomy" id="5580"/>
    <lineage>
        <taxon>Eukaryota</taxon>
        <taxon>Fungi</taxon>
        <taxon>Dikarya</taxon>
        <taxon>Ascomycota</taxon>
        <taxon>Pezizomycotina</taxon>
        <taxon>Dothideomycetes</taxon>
        <taxon>Dothideomycetidae</taxon>
        <taxon>Dothideales</taxon>
        <taxon>Saccotheciaceae</taxon>
        <taxon>Aureobasidium</taxon>
    </lineage>
</organism>
<dbReference type="FunFam" id="3.10.180.10:FF:000039">
    <property type="entry name" value="Trihydroxytoluene oxygenase (AFU_orthologue AFUA_8G02470)"/>
    <property type="match status" value="1"/>
</dbReference>
<dbReference type="Gene3D" id="3.10.180.10">
    <property type="entry name" value="2,3-Dihydroxybiphenyl 1,2-Dioxygenase, domain 1"/>
    <property type="match status" value="1"/>
</dbReference>
<evidence type="ECO:0000256" key="1">
    <source>
        <dbReference type="ARBA" id="ARBA00001695"/>
    </source>
</evidence>
<keyword evidence="4 6" id="KW-0378">Hydrolase</keyword>
<dbReference type="InterPro" id="IPR017853">
    <property type="entry name" value="GH"/>
</dbReference>
<dbReference type="EMBL" id="QZBU01002228">
    <property type="protein sequence ID" value="TIA41574.1"/>
    <property type="molecule type" value="Genomic_DNA"/>
</dbReference>
<accession>A0A4T0C9G2</accession>
<dbReference type="PANTHER" id="PTHR34983">
    <property type="entry name" value="ARABINOGALACTAN ENDO-BETA-1,4-GALACTANASE A"/>
    <property type="match status" value="1"/>
</dbReference>
<dbReference type="Pfam" id="PF07745">
    <property type="entry name" value="Glyco_hydro_53"/>
    <property type="match status" value="1"/>
</dbReference>
<dbReference type="SUPFAM" id="SSF54593">
    <property type="entry name" value="Glyoxalase/Bleomycin resistance protein/Dihydroxybiphenyl dioxygenase"/>
    <property type="match status" value="1"/>
</dbReference>
<gene>
    <name evidence="7" type="ORF">D6C83_06245</name>
</gene>
<dbReference type="InterPro" id="IPR029068">
    <property type="entry name" value="Glyas_Bleomycin-R_OHBP_Dase"/>
</dbReference>
<comment type="caution">
    <text evidence="7">The sequence shown here is derived from an EMBL/GenBank/DDBJ whole genome shotgun (WGS) entry which is preliminary data.</text>
</comment>
<dbReference type="GO" id="GO:0031218">
    <property type="term" value="F:arabinogalactan endo-1,4-beta-galactosidase activity"/>
    <property type="evidence" value="ECO:0007669"/>
    <property type="project" value="UniProtKB-EC"/>
</dbReference>
<evidence type="ECO:0000313" key="7">
    <source>
        <dbReference type="EMBL" id="TIA41574.1"/>
    </source>
</evidence>
<evidence type="ECO:0000256" key="2">
    <source>
        <dbReference type="ARBA" id="ARBA00010687"/>
    </source>
</evidence>
<comment type="catalytic activity">
    <reaction evidence="1 6">
        <text>The enzyme specifically hydrolyzes (1-&gt;4)-beta-D-galactosidic linkages in type I arabinogalactans.</text>
        <dbReference type="EC" id="3.2.1.89"/>
    </reaction>
</comment>
<evidence type="ECO:0000256" key="3">
    <source>
        <dbReference type="ARBA" id="ARBA00012556"/>
    </source>
</evidence>
<feature type="non-terminal residue" evidence="7">
    <location>
        <position position="1"/>
    </location>
</feature>
<evidence type="ECO:0000256" key="6">
    <source>
        <dbReference type="RuleBase" id="RU361192"/>
    </source>
</evidence>
<dbReference type="GO" id="GO:0045490">
    <property type="term" value="P:pectin catabolic process"/>
    <property type="evidence" value="ECO:0007669"/>
    <property type="project" value="TreeGrafter"/>
</dbReference>
<dbReference type="SUPFAM" id="SSF51445">
    <property type="entry name" value="(Trans)glycosidases"/>
    <property type="match status" value="1"/>
</dbReference>
<name>A0A4T0C9G2_AURPU</name>
<dbReference type="GO" id="GO:0015926">
    <property type="term" value="F:glucosidase activity"/>
    <property type="evidence" value="ECO:0007669"/>
    <property type="project" value="InterPro"/>
</dbReference>
<dbReference type="Gene3D" id="3.20.20.80">
    <property type="entry name" value="Glycosidases"/>
    <property type="match status" value="1"/>
</dbReference>
<evidence type="ECO:0000313" key="8">
    <source>
        <dbReference type="Proteomes" id="UP000304947"/>
    </source>
</evidence>
<reference evidence="7 8" key="1">
    <citation type="submission" date="2018-10" db="EMBL/GenBank/DDBJ databases">
        <title>Fifty Aureobasidium pullulans genomes reveal a recombining polyextremotolerant generalist.</title>
        <authorList>
            <person name="Gostincar C."/>
            <person name="Turk M."/>
            <person name="Zajc J."/>
            <person name="Gunde-Cimerman N."/>
        </authorList>
    </citation>
    <scope>NUCLEOTIDE SEQUENCE [LARGE SCALE GENOMIC DNA]</scope>
    <source>
        <strain evidence="7 8">EXF-3380</strain>
    </source>
</reference>
<dbReference type="AlphaFoldDB" id="A0A4T0C9G2"/>
<comment type="similarity">
    <text evidence="2 6">Belongs to the glycosyl hydrolase 53 family.</text>
</comment>
<dbReference type="InterPro" id="IPR011683">
    <property type="entry name" value="Glyco_hydro_53"/>
</dbReference>
<keyword evidence="5 6" id="KW-0326">Glycosidase</keyword>
<evidence type="ECO:0000256" key="5">
    <source>
        <dbReference type="ARBA" id="ARBA00023295"/>
    </source>
</evidence>
<proteinExistence type="inferred from homology"/>
<evidence type="ECO:0000256" key="4">
    <source>
        <dbReference type="ARBA" id="ARBA00022801"/>
    </source>
</evidence>